<feature type="transmembrane region" description="Helical" evidence="5">
    <location>
        <begin position="96"/>
        <end position="121"/>
    </location>
</feature>
<evidence type="ECO:0000313" key="7">
    <source>
        <dbReference type="EMBL" id="CAF2110474.1"/>
    </source>
</evidence>
<name>A0A816UFE3_9BILA</name>
<feature type="transmembrane region" description="Helical" evidence="5">
    <location>
        <begin position="236"/>
        <end position="255"/>
    </location>
</feature>
<evidence type="ECO:0000256" key="3">
    <source>
        <dbReference type="ARBA" id="ARBA00022989"/>
    </source>
</evidence>
<dbReference type="Gene3D" id="1.20.1070.10">
    <property type="entry name" value="Rhodopsin 7-helix transmembrane proteins"/>
    <property type="match status" value="1"/>
</dbReference>
<dbReference type="AlphaFoldDB" id="A0A816UFE3"/>
<dbReference type="EMBL" id="CAJNRF010009441">
    <property type="protein sequence ID" value="CAF2110474.1"/>
    <property type="molecule type" value="Genomic_DNA"/>
</dbReference>
<dbReference type="SUPFAM" id="SSF81321">
    <property type="entry name" value="Family A G protein-coupled receptor-like"/>
    <property type="match status" value="1"/>
</dbReference>
<keyword evidence="4 5" id="KW-0472">Membrane</keyword>
<dbReference type="CDD" id="cd00637">
    <property type="entry name" value="7tm_classA_rhodopsin-like"/>
    <property type="match status" value="1"/>
</dbReference>
<proteinExistence type="predicted"/>
<organism evidence="7 9">
    <name type="scientific">Rotaria magnacalcarata</name>
    <dbReference type="NCBI Taxonomy" id="392030"/>
    <lineage>
        <taxon>Eukaryota</taxon>
        <taxon>Metazoa</taxon>
        <taxon>Spiralia</taxon>
        <taxon>Gnathifera</taxon>
        <taxon>Rotifera</taxon>
        <taxon>Eurotatoria</taxon>
        <taxon>Bdelloidea</taxon>
        <taxon>Philodinida</taxon>
        <taxon>Philodinidae</taxon>
        <taxon>Rotaria</taxon>
    </lineage>
</organism>
<comment type="caution">
    <text evidence="7">The sequence shown here is derived from an EMBL/GenBank/DDBJ whole genome shotgun (WGS) entry which is preliminary data.</text>
</comment>
<dbReference type="Proteomes" id="UP000663856">
    <property type="component" value="Unassembled WGS sequence"/>
</dbReference>
<keyword evidence="2 5" id="KW-0812">Transmembrane</keyword>
<accession>A0A816UFE3</accession>
<feature type="domain" description="G-protein coupled receptors family 1 profile" evidence="6">
    <location>
        <begin position="40"/>
        <end position="291"/>
    </location>
</feature>
<feature type="transmembrane region" description="Helical" evidence="5">
    <location>
        <begin position="141"/>
        <end position="164"/>
    </location>
</feature>
<dbReference type="InterPro" id="IPR017452">
    <property type="entry name" value="GPCR_Rhodpsn_7TM"/>
</dbReference>
<comment type="subcellular location">
    <subcellularLocation>
        <location evidence="1">Membrane</location>
    </subcellularLocation>
</comment>
<feature type="transmembrane region" description="Helical" evidence="5">
    <location>
        <begin position="196"/>
        <end position="215"/>
    </location>
</feature>
<evidence type="ECO:0000256" key="1">
    <source>
        <dbReference type="ARBA" id="ARBA00004370"/>
    </source>
</evidence>
<keyword evidence="10" id="KW-1185">Reference proteome</keyword>
<dbReference type="GO" id="GO:0016020">
    <property type="term" value="C:membrane"/>
    <property type="evidence" value="ECO:0007669"/>
    <property type="project" value="UniProtKB-SubCell"/>
</dbReference>
<sequence>MALEYENGSSYANVSIQDYEIGRTIRFWLFLGLDLPSIVCSIFVLYQLLQKQVLRQALYNHSSILMLSFNLIYQLVDIPCHLKYFYTGIIRPATPIFCLIWWFIDWGFFFINVLLLLWAVIERHILFFHTTLIATWQKRLFIHYLPLAMIVLFIMVFYIIAIFVPPCQNTFDYTLDLCGMFPCYESVPIFATVEQIGFAIIAMSLIAIFSISLLMRVIWQKYQMHRQIQWRKQRRLTLNVICISLLYLFFCFPVSTISLVQNYSDPGFAKEVQTTLFFLSYFPVFLLPFICLATIPRMWREISISLEEATNVNTDDTTFPSSLFFKPTENEPSIDLLKVSGTKDKTNLYVTSLIQLIYTMEELAASKPADTYDDDRYKLIQEAVRCKFKLTDDQLEQLFNE</sequence>
<evidence type="ECO:0000259" key="6">
    <source>
        <dbReference type="PROSITE" id="PS50262"/>
    </source>
</evidence>
<evidence type="ECO:0000256" key="5">
    <source>
        <dbReference type="SAM" id="Phobius"/>
    </source>
</evidence>
<dbReference type="EMBL" id="CAJOBG010003400">
    <property type="protein sequence ID" value="CAF4060915.1"/>
    <property type="molecule type" value="Genomic_DNA"/>
</dbReference>
<evidence type="ECO:0000256" key="4">
    <source>
        <dbReference type="ARBA" id="ARBA00023136"/>
    </source>
</evidence>
<feature type="transmembrane region" description="Helical" evidence="5">
    <location>
        <begin position="275"/>
        <end position="295"/>
    </location>
</feature>
<dbReference type="PROSITE" id="PS50262">
    <property type="entry name" value="G_PROTEIN_RECEP_F1_2"/>
    <property type="match status" value="1"/>
</dbReference>
<keyword evidence="3 5" id="KW-1133">Transmembrane helix</keyword>
<evidence type="ECO:0000256" key="2">
    <source>
        <dbReference type="ARBA" id="ARBA00022692"/>
    </source>
</evidence>
<evidence type="ECO:0000313" key="8">
    <source>
        <dbReference type="EMBL" id="CAF4060915.1"/>
    </source>
</evidence>
<reference evidence="7" key="1">
    <citation type="submission" date="2021-02" db="EMBL/GenBank/DDBJ databases">
        <authorList>
            <person name="Nowell W R."/>
        </authorList>
    </citation>
    <scope>NUCLEOTIDE SEQUENCE</scope>
</reference>
<evidence type="ECO:0000313" key="9">
    <source>
        <dbReference type="Proteomes" id="UP000663856"/>
    </source>
</evidence>
<evidence type="ECO:0000313" key="10">
    <source>
        <dbReference type="Proteomes" id="UP000663866"/>
    </source>
</evidence>
<feature type="transmembrane region" description="Helical" evidence="5">
    <location>
        <begin position="27"/>
        <end position="46"/>
    </location>
</feature>
<dbReference type="Proteomes" id="UP000663866">
    <property type="component" value="Unassembled WGS sequence"/>
</dbReference>
<protein>
    <recommendedName>
        <fullName evidence="6">G-protein coupled receptors family 1 profile domain-containing protein</fullName>
    </recommendedName>
</protein>
<gene>
    <name evidence="8" type="ORF">OVN521_LOCUS18597</name>
    <name evidence="7" type="ORF">WKI299_LOCUS22184</name>
</gene>